<dbReference type="Gene3D" id="1.10.10.10">
    <property type="entry name" value="Winged helix-like DNA-binding domain superfamily/Winged helix DNA-binding domain"/>
    <property type="match status" value="1"/>
</dbReference>
<comment type="caution">
    <text evidence="1">The sequence shown here is derived from an EMBL/GenBank/DDBJ whole genome shotgun (WGS) entry which is preliminary data.</text>
</comment>
<evidence type="ECO:0000313" key="1">
    <source>
        <dbReference type="EMBL" id="MBD2701846.1"/>
    </source>
</evidence>
<protein>
    <submittedName>
        <fullName evidence="1">Helix-turn-helix domain-containing protein</fullName>
    </submittedName>
</protein>
<dbReference type="Proteomes" id="UP000598820">
    <property type="component" value="Unassembled WGS sequence"/>
</dbReference>
<dbReference type="RefSeq" id="WP_190887696.1">
    <property type="nucleotide sequence ID" value="NZ_JACWZY010000010.1"/>
</dbReference>
<keyword evidence="2" id="KW-1185">Reference proteome</keyword>
<sequence length="152" mass="17391">MGRKRHIQLTDSEQLTLHEALKNHPKHEFRRSAQALLWNHQGWAVKTIADALEVCPQSVSNWLTAFEQDGLVGLRRHKGQGRKPILSITNALHQQTLAQAVAMHYQHTGRIQAHLQHTLNQLVSRDTVKRFLKKTTMPTTAYAEVPKQTKIQ</sequence>
<dbReference type="AlphaFoldDB" id="A0A927AR78"/>
<name>A0A927AR78_9BACT</name>
<dbReference type="InterPro" id="IPR036388">
    <property type="entry name" value="WH-like_DNA-bd_sf"/>
</dbReference>
<dbReference type="SUPFAM" id="SSF46689">
    <property type="entry name" value="Homeodomain-like"/>
    <property type="match status" value="1"/>
</dbReference>
<proteinExistence type="predicted"/>
<gene>
    <name evidence="1" type="ORF">IC229_14435</name>
</gene>
<dbReference type="Pfam" id="PF13565">
    <property type="entry name" value="HTH_32"/>
    <property type="match status" value="1"/>
</dbReference>
<dbReference type="InterPro" id="IPR009057">
    <property type="entry name" value="Homeodomain-like_sf"/>
</dbReference>
<evidence type="ECO:0000313" key="2">
    <source>
        <dbReference type="Proteomes" id="UP000598820"/>
    </source>
</evidence>
<accession>A0A927AR78</accession>
<reference evidence="1" key="1">
    <citation type="submission" date="2020-09" db="EMBL/GenBank/DDBJ databases">
        <authorList>
            <person name="Kim M.K."/>
        </authorList>
    </citation>
    <scope>NUCLEOTIDE SEQUENCE</scope>
    <source>
        <strain evidence="1">BT702</strain>
    </source>
</reference>
<organism evidence="1 2">
    <name type="scientific">Spirosoma profusum</name>
    <dbReference type="NCBI Taxonomy" id="2771354"/>
    <lineage>
        <taxon>Bacteria</taxon>
        <taxon>Pseudomonadati</taxon>
        <taxon>Bacteroidota</taxon>
        <taxon>Cytophagia</taxon>
        <taxon>Cytophagales</taxon>
        <taxon>Cytophagaceae</taxon>
        <taxon>Spirosoma</taxon>
    </lineage>
</organism>
<dbReference type="EMBL" id="JACWZY010000010">
    <property type="protein sequence ID" value="MBD2701846.1"/>
    <property type="molecule type" value="Genomic_DNA"/>
</dbReference>